<comment type="subcellular location">
    <subcellularLocation>
        <location evidence="1">Nucleus</location>
    </subcellularLocation>
</comment>
<dbReference type="PROSITE" id="PS50294">
    <property type="entry name" value="WD_REPEATS_REGION"/>
    <property type="match status" value="1"/>
</dbReference>
<dbReference type="Proteomes" id="UP000567179">
    <property type="component" value="Unassembled WGS sequence"/>
</dbReference>
<keyword evidence="3 6" id="KW-0853">WD repeat</keyword>
<dbReference type="GO" id="GO:0016070">
    <property type="term" value="P:RNA metabolic process"/>
    <property type="evidence" value="ECO:0007669"/>
    <property type="project" value="UniProtKB-ARBA"/>
</dbReference>
<organism evidence="7 8">
    <name type="scientific">Psilocybe cf. subviscida</name>
    <dbReference type="NCBI Taxonomy" id="2480587"/>
    <lineage>
        <taxon>Eukaryota</taxon>
        <taxon>Fungi</taxon>
        <taxon>Dikarya</taxon>
        <taxon>Basidiomycota</taxon>
        <taxon>Agaricomycotina</taxon>
        <taxon>Agaricomycetes</taxon>
        <taxon>Agaricomycetidae</taxon>
        <taxon>Agaricales</taxon>
        <taxon>Agaricineae</taxon>
        <taxon>Strophariaceae</taxon>
        <taxon>Psilocybe</taxon>
    </lineage>
</organism>
<evidence type="ECO:0000256" key="4">
    <source>
        <dbReference type="ARBA" id="ARBA00022737"/>
    </source>
</evidence>
<dbReference type="InterPro" id="IPR019775">
    <property type="entry name" value="WD40_repeat_CS"/>
</dbReference>
<keyword evidence="8" id="KW-1185">Reference proteome</keyword>
<reference evidence="7 8" key="1">
    <citation type="journal article" date="2020" name="ISME J.">
        <title>Uncovering the hidden diversity of litter-decomposition mechanisms in mushroom-forming fungi.</title>
        <authorList>
            <person name="Floudas D."/>
            <person name="Bentzer J."/>
            <person name="Ahren D."/>
            <person name="Johansson T."/>
            <person name="Persson P."/>
            <person name="Tunlid A."/>
        </authorList>
    </citation>
    <scope>NUCLEOTIDE SEQUENCE [LARGE SCALE GENOMIC DNA]</scope>
    <source>
        <strain evidence="7 8">CBS 101986</strain>
    </source>
</reference>
<dbReference type="GO" id="GO:0003682">
    <property type="term" value="F:chromatin binding"/>
    <property type="evidence" value="ECO:0007669"/>
    <property type="project" value="TreeGrafter"/>
</dbReference>
<dbReference type="InterPro" id="IPR037867">
    <property type="entry name" value="Swd2/WDR82"/>
</dbReference>
<dbReference type="PROSITE" id="PS50082">
    <property type="entry name" value="WD_REPEATS_2"/>
    <property type="match status" value="2"/>
</dbReference>
<feature type="repeat" description="WD" evidence="6">
    <location>
        <begin position="135"/>
        <end position="170"/>
    </location>
</feature>
<dbReference type="Pfam" id="PF00400">
    <property type="entry name" value="WD40"/>
    <property type="match status" value="3"/>
</dbReference>
<evidence type="ECO:0000313" key="8">
    <source>
        <dbReference type="Proteomes" id="UP000567179"/>
    </source>
</evidence>
<dbReference type="PANTHER" id="PTHR19861">
    <property type="entry name" value="WD40 REPEAT PROTEIN SWD2"/>
    <property type="match status" value="1"/>
</dbReference>
<evidence type="ECO:0000313" key="7">
    <source>
        <dbReference type="EMBL" id="KAF5327836.1"/>
    </source>
</evidence>
<feature type="repeat" description="WD" evidence="6">
    <location>
        <begin position="302"/>
        <end position="333"/>
    </location>
</feature>
<sequence length="411" mass="44908">MAPQPTTTSGPAPPALVLNNAIISKFKPAKIFKGAVDAVQPPTPGSQASRQHVLPRSITGITFDDRGDQLVTAGDDETFRLYGCKTGKHTLNSKKYGIDLPRFTHKNSAIIYASTKEDDTIRYHSLHDNKYLQYFKGHKDRVISLEVAPLNDEFISGSLDKTARLWDLRTPVCRGLIPTPVPPIVAYDPQGVIFAVGINSYAKILAYDSSNFDAGPFMTCKVEDPTLAQISFPPREIYMTSISFSSTGRFILAGCSGSAHYILDAYQGIVIAKLEGHTGLERKSLTSPPTVDPAPGISREEVSWTPDSKFVIGGSLDGRIFVWDVQNLRPLDPPPPSDDSMNPRPTFPPIRIQPLTVLDGHPGPSRCVKFNPRFAMMATAGTELAFWLPDPTTDADEVAKELLKKKGFPSA</sequence>
<keyword evidence="4" id="KW-0677">Repeat</keyword>
<dbReference type="PROSITE" id="PS00678">
    <property type="entry name" value="WD_REPEATS_1"/>
    <property type="match status" value="1"/>
</dbReference>
<keyword evidence="5" id="KW-0539">Nucleus</keyword>
<protein>
    <recommendedName>
        <fullName evidence="9">Anaphase-promoting complex subunit 4 WD40 domain-containing protein</fullName>
    </recommendedName>
</protein>
<dbReference type="PANTHER" id="PTHR19861:SF0">
    <property type="entry name" value="WD REPEAT-CONTAINING PROTEIN 82"/>
    <property type="match status" value="1"/>
</dbReference>
<dbReference type="InterPro" id="IPR036322">
    <property type="entry name" value="WD40_repeat_dom_sf"/>
</dbReference>
<dbReference type="OrthoDB" id="27537at2759"/>
<dbReference type="Gene3D" id="2.130.10.10">
    <property type="entry name" value="YVTN repeat-like/Quinoprotein amine dehydrogenase"/>
    <property type="match status" value="2"/>
</dbReference>
<comment type="similarity">
    <text evidence="2">Belongs to the WD repeat SWD2 family.</text>
</comment>
<dbReference type="GO" id="GO:0048188">
    <property type="term" value="C:Set1C/COMPASS complex"/>
    <property type="evidence" value="ECO:0007669"/>
    <property type="project" value="TreeGrafter"/>
</dbReference>
<name>A0A8H5F8P6_9AGAR</name>
<dbReference type="SMART" id="SM00320">
    <property type="entry name" value="WD40"/>
    <property type="match status" value="4"/>
</dbReference>
<accession>A0A8H5F8P6</accession>
<dbReference type="EMBL" id="JAACJJ010000014">
    <property type="protein sequence ID" value="KAF5327836.1"/>
    <property type="molecule type" value="Genomic_DNA"/>
</dbReference>
<evidence type="ECO:0000256" key="2">
    <source>
        <dbReference type="ARBA" id="ARBA00005616"/>
    </source>
</evidence>
<proteinExistence type="inferred from homology"/>
<evidence type="ECO:0000256" key="1">
    <source>
        <dbReference type="ARBA" id="ARBA00004123"/>
    </source>
</evidence>
<evidence type="ECO:0000256" key="5">
    <source>
        <dbReference type="ARBA" id="ARBA00023242"/>
    </source>
</evidence>
<dbReference type="SUPFAM" id="SSF50978">
    <property type="entry name" value="WD40 repeat-like"/>
    <property type="match status" value="1"/>
</dbReference>
<dbReference type="InterPro" id="IPR001680">
    <property type="entry name" value="WD40_rpt"/>
</dbReference>
<comment type="caution">
    <text evidence="7">The sequence shown here is derived from an EMBL/GenBank/DDBJ whole genome shotgun (WGS) entry which is preliminary data.</text>
</comment>
<gene>
    <name evidence="7" type="ORF">D9619_004384</name>
</gene>
<dbReference type="AlphaFoldDB" id="A0A8H5F8P6"/>
<evidence type="ECO:0008006" key="9">
    <source>
        <dbReference type="Google" id="ProtNLM"/>
    </source>
</evidence>
<evidence type="ECO:0000256" key="3">
    <source>
        <dbReference type="ARBA" id="ARBA00022574"/>
    </source>
</evidence>
<evidence type="ECO:0000256" key="6">
    <source>
        <dbReference type="PROSITE-ProRule" id="PRU00221"/>
    </source>
</evidence>
<dbReference type="InterPro" id="IPR015943">
    <property type="entry name" value="WD40/YVTN_repeat-like_dom_sf"/>
</dbReference>